<name>A0ABQ0DPV4_9EUKA</name>
<evidence type="ECO:0000313" key="12">
    <source>
        <dbReference type="EMBL" id="GAB1224876.1"/>
    </source>
</evidence>
<keyword evidence="4 11" id="KW-0337">GPI-anchor biosynthesis</keyword>
<dbReference type="Pfam" id="PF05007">
    <property type="entry name" value="Mannosyl_trans"/>
    <property type="match status" value="1"/>
</dbReference>
<protein>
    <recommendedName>
        <fullName evidence="11">GPI mannosyltransferase 1</fullName>
        <ecNumber evidence="11">2.4.1.-</ecNumber>
    </recommendedName>
    <alternativeName>
        <fullName evidence="11">GPI mannosyltransferase I</fullName>
    </alternativeName>
</protein>
<reference evidence="12 13" key="1">
    <citation type="journal article" date="2019" name="PLoS Negl. Trop. Dis.">
        <title>Whole genome sequencing of Entamoeba nuttalli reveals mammalian host-related molecular signatures and a novel octapeptide-repeat surface protein.</title>
        <authorList>
            <person name="Tanaka M."/>
            <person name="Makiuchi T."/>
            <person name="Komiyama T."/>
            <person name="Shiina T."/>
            <person name="Osaki K."/>
            <person name="Tachibana H."/>
        </authorList>
    </citation>
    <scope>NUCLEOTIDE SEQUENCE [LARGE SCALE GENOMIC DNA]</scope>
    <source>
        <strain evidence="12 13">P19-061405</strain>
    </source>
</reference>
<keyword evidence="7 11" id="KW-0812">Transmembrane</keyword>
<evidence type="ECO:0000256" key="1">
    <source>
        <dbReference type="ARBA" id="ARBA00004477"/>
    </source>
</evidence>
<keyword evidence="6 11" id="KW-0808">Transferase</keyword>
<feature type="transmembrane region" description="Helical" evidence="11">
    <location>
        <begin position="12"/>
        <end position="39"/>
    </location>
</feature>
<dbReference type="EMBL" id="BAAFRS010000223">
    <property type="protein sequence ID" value="GAB1224876.1"/>
    <property type="molecule type" value="Genomic_DNA"/>
</dbReference>
<keyword evidence="13" id="KW-1185">Reference proteome</keyword>
<evidence type="ECO:0000256" key="3">
    <source>
        <dbReference type="ARBA" id="ARBA00011071"/>
    </source>
</evidence>
<dbReference type="PANTHER" id="PTHR12886:SF0">
    <property type="entry name" value="GPI MANNOSYLTRANSFERASE 1"/>
    <property type="match status" value="1"/>
</dbReference>
<feature type="transmembrane region" description="Helical" evidence="11">
    <location>
        <begin position="95"/>
        <end position="114"/>
    </location>
</feature>
<comment type="function">
    <text evidence="11">Catalytic subunit of the glycosylphosphatidylinositol-mannosyltransferase I complex which catalyzes the transfer of the first mannose, via an alpha-1,4 bond from a dolichol-phosphate-mannose (Dol-P-Man) to the glucosaminyl acyl phosphatidylinositol (GlcN-(acyl)PI) intermediate to generate alpha-D-Man-(1-&gt;4)-alpha-D-GlcN-(1-&gt;6)-(1-radyl,2-acyl-sn-glycero-3-phospho)-2-acyl-inositol and participates in the sixth step of the glycosylphosphatidylinositol-anchor biosynthesis.</text>
</comment>
<feature type="transmembrane region" description="Helical" evidence="11">
    <location>
        <begin position="372"/>
        <end position="397"/>
    </location>
</feature>
<dbReference type="InterPro" id="IPR007704">
    <property type="entry name" value="PIG-M"/>
</dbReference>
<evidence type="ECO:0000256" key="9">
    <source>
        <dbReference type="ARBA" id="ARBA00022989"/>
    </source>
</evidence>
<feature type="transmembrane region" description="Helical" evidence="11">
    <location>
        <begin position="269"/>
        <end position="288"/>
    </location>
</feature>
<evidence type="ECO:0000256" key="5">
    <source>
        <dbReference type="ARBA" id="ARBA00022676"/>
    </source>
</evidence>
<feature type="transmembrane region" description="Helical" evidence="11">
    <location>
        <begin position="295"/>
        <end position="312"/>
    </location>
</feature>
<sequence>MGIKGQEGNCILLLKAFGISLFFLSALGIRMGLIVYGMYQDQKFNVRYTDIDYDVYNDASRYLVNGESPYRRATYRYTPLLAEILIPDILLNEQFGKILFSIFDIIIACIQFNLLRQTNSFIMSLLYTAIWAFNPMSIVISTRGNAEAVVCLFVILTFYFLYKRKIWLCSLFFGLSIHMKIYPVLYSLPLFFCLPNFYPSKSFFTKERLIAVFGTAFVLIGLTGYYYYRYGFEFLWETYLYHGTRTDHRHNLSVYWYYLSLSFDFPKSTIRSLISFLPQIFCLLAIGFRYCKKDIIFCCYLMTCIFVAFNKVYTMQYFIWWFVLLPFVVPKIIEGALHHIFLTIFVILQYIASYGIWLYYGYELEFKGKNSMFNIFIAGIIVFIANIILIIWHIYVYSLSDSLRKQKQLKLN</sequence>
<comment type="pathway">
    <text evidence="2 11">Glycolipid biosynthesis; glycosylphosphatidylinositol-anchor biosynthesis.</text>
</comment>
<gene>
    <name evidence="12" type="ORF">ENUP19_0223G0030</name>
</gene>
<evidence type="ECO:0000256" key="7">
    <source>
        <dbReference type="ARBA" id="ARBA00022692"/>
    </source>
</evidence>
<dbReference type="PANTHER" id="PTHR12886">
    <property type="entry name" value="PIG-M MANNOSYLTRANSFERASE"/>
    <property type="match status" value="1"/>
</dbReference>
<proteinExistence type="inferred from homology"/>
<keyword evidence="9 11" id="KW-1133">Transmembrane helix</keyword>
<evidence type="ECO:0000256" key="6">
    <source>
        <dbReference type="ARBA" id="ARBA00022679"/>
    </source>
</evidence>
<evidence type="ECO:0000256" key="4">
    <source>
        <dbReference type="ARBA" id="ARBA00022502"/>
    </source>
</evidence>
<feature type="transmembrane region" description="Helical" evidence="11">
    <location>
        <begin position="146"/>
        <end position="162"/>
    </location>
</feature>
<evidence type="ECO:0000256" key="11">
    <source>
        <dbReference type="RuleBase" id="RU365064"/>
    </source>
</evidence>
<comment type="similarity">
    <text evidence="3 11">Belongs to the PIGM family.</text>
</comment>
<keyword evidence="8 11" id="KW-0256">Endoplasmic reticulum</keyword>
<comment type="subcellular location">
    <subcellularLocation>
        <location evidence="1 11">Endoplasmic reticulum membrane</location>
        <topology evidence="1 11">Multi-pass membrane protein</topology>
    </subcellularLocation>
</comment>
<dbReference type="EC" id="2.4.1.-" evidence="11"/>
<organism evidence="12 13">
    <name type="scientific">Entamoeba nuttalli</name>
    <dbReference type="NCBI Taxonomy" id="412467"/>
    <lineage>
        <taxon>Eukaryota</taxon>
        <taxon>Amoebozoa</taxon>
        <taxon>Evosea</taxon>
        <taxon>Archamoebae</taxon>
        <taxon>Mastigamoebida</taxon>
        <taxon>Entamoebidae</taxon>
        <taxon>Entamoeba</taxon>
    </lineage>
</organism>
<dbReference type="Proteomes" id="UP001628156">
    <property type="component" value="Unassembled WGS sequence"/>
</dbReference>
<accession>A0ABQ0DPV4</accession>
<evidence type="ECO:0000256" key="2">
    <source>
        <dbReference type="ARBA" id="ARBA00004687"/>
    </source>
</evidence>
<evidence type="ECO:0000313" key="13">
    <source>
        <dbReference type="Proteomes" id="UP001628156"/>
    </source>
</evidence>
<keyword evidence="5 11" id="KW-0328">Glycosyltransferase</keyword>
<evidence type="ECO:0000256" key="8">
    <source>
        <dbReference type="ARBA" id="ARBA00022824"/>
    </source>
</evidence>
<keyword evidence="10 11" id="KW-0472">Membrane</keyword>
<comment type="caution">
    <text evidence="12">The sequence shown here is derived from an EMBL/GenBank/DDBJ whole genome shotgun (WGS) entry which is preliminary data.</text>
</comment>
<evidence type="ECO:0000256" key="10">
    <source>
        <dbReference type="ARBA" id="ARBA00023136"/>
    </source>
</evidence>
<feature type="transmembrane region" description="Helical" evidence="11">
    <location>
        <begin position="340"/>
        <end position="360"/>
    </location>
</feature>
<feature type="transmembrane region" description="Helical" evidence="11">
    <location>
        <begin position="209"/>
        <end position="228"/>
    </location>
</feature>